<dbReference type="Proteomes" id="UP000030752">
    <property type="component" value="Unassembled WGS sequence"/>
</dbReference>
<dbReference type="InParanoid" id="W2RR30"/>
<dbReference type="HOGENOM" id="CLU_005562_3_0_1"/>
<dbReference type="PANTHER" id="PTHR33927:SF5">
    <property type="entry name" value="ENZYME, PUTATIVE (AFU_ORTHOLOGUE AFUA_8G01222)-RELATED"/>
    <property type="match status" value="1"/>
</dbReference>
<sequence>MIESTDITKSAKTGDNAVVTTSPVEATSSLEATEIARVGDNVLVTTSPVEATFQQLPFATVAEKVKPLKNKGPPPIEFGEADSVTDWDKHVSKFRYLQATAYRRIFCFIMSVNTAALIGLMVVEKGRPSVLSYNTATSANIAACILSRQENVVNLLYEICCCVPHSWPLQIRKRLARIYHYGGIHSGCGMAASMWFLLQSILVTLEYIKNWRSTLWLLNLISSWFIVLMLVIIRYSAFPAFRRQFHNHFEAMHRYAGWSGLIVFWIHLFLVILLEQEKDKRNGFQHEDFGLLLIKIPSFWLLLVSTSCGLVSWGRLRRREVFAETLGEGSIGHAIRLHFKYYDMPPFYGVKVSTDPLREWHSFATIPDKRGGFSILVSNAGDWTNEIVNNPPKSLWVRGRPLHGLAYTSRIFKQIVVVATGSGIGPMLSLFASHVVPARVLWSTPNPLKTFGQDIIDDVYAADKNAVVWNTREHGRPDLVRLTMGLVKECEAEAVYVISNKPVTSMLVVELQARGVNVVGVIWDS</sequence>
<evidence type="ECO:0000313" key="2">
    <source>
        <dbReference type="EMBL" id="ETN38178.1"/>
    </source>
</evidence>
<proteinExistence type="predicted"/>
<name>W2RR30_CYPE1</name>
<dbReference type="PANTHER" id="PTHR33927">
    <property type="entry name" value="TRANSMEMBRANE PROTEIN"/>
    <property type="match status" value="1"/>
</dbReference>
<dbReference type="AlphaFoldDB" id="W2RR30"/>
<dbReference type="OrthoDB" id="3142841at2759"/>
<protein>
    <recommendedName>
        <fullName evidence="4">FAD-binding FR-type domain-containing protein</fullName>
    </recommendedName>
</protein>
<dbReference type="RefSeq" id="XP_008718767.1">
    <property type="nucleotide sequence ID" value="XM_008720545.1"/>
</dbReference>
<dbReference type="GeneID" id="19973548"/>
<dbReference type="EMBL" id="KB822722">
    <property type="protein sequence ID" value="ETN38178.1"/>
    <property type="molecule type" value="Genomic_DNA"/>
</dbReference>
<dbReference type="InterPro" id="IPR052979">
    <property type="entry name" value="Adenylate-forming_domain"/>
</dbReference>
<dbReference type="eggNOG" id="KOG1178">
    <property type="taxonomic scope" value="Eukaryota"/>
</dbReference>
<feature type="transmembrane region" description="Helical" evidence="1">
    <location>
        <begin position="294"/>
        <end position="313"/>
    </location>
</feature>
<evidence type="ECO:0008006" key="4">
    <source>
        <dbReference type="Google" id="ProtNLM"/>
    </source>
</evidence>
<dbReference type="InterPro" id="IPR039261">
    <property type="entry name" value="FNR_nucleotide-bd"/>
</dbReference>
<keyword evidence="1" id="KW-0812">Transmembrane</keyword>
<feature type="transmembrane region" description="Helical" evidence="1">
    <location>
        <begin position="178"/>
        <end position="202"/>
    </location>
</feature>
<keyword evidence="3" id="KW-1185">Reference proteome</keyword>
<organism evidence="2 3">
    <name type="scientific">Cyphellophora europaea (strain CBS 101466)</name>
    <name type="common">Phialophora europaea</name>
    <dbReference type="NCBI Taxonomy" id="1220924"/>
    <lineage>
        <taxon>Eukaryota</taxon>
        <taxon>Fungi</taxon>
        <taxon>Dikarya</taxon>
        <taxon>Ascomycota</taxon>
        <taxon>Pezizomycotina</taxon>
        <taxon>Eurotiomycetes</taxon>
        <taxon>Chaetothyriomycetidae</taxon>
        <taxon>Chaetothyriales</taxon>
        <taxon>Cyphellophoraceae</taxon>
        <taxon>Cyphellophora</taxon>
    </lineage>
</organism>
<feature type="transmembrane region" description="Helical" evidence="1">
    <location>
        <begin position="214"/>
        <end position="235"/>
    </location>
</feature>
<gene>
    <name evidence="2" type="ORF">HMPREF1541_06209</name>
</gene>
<evidence type="ECO:0000313" key="3">
    <source>
        <dbReference type="Proteomes" id="UP000030752"/>
    </source>
</evidence>
<dbReference type="VEuPathDB" id="FungiDB:HMPREF1541_06209"/>
<keyword evidence="1" id="KW-0472">Membrane</keyword>
<keyword evidence="1" id="KW-1133">Transmembrane helix</keyword>
<evidence type="ECO:0000256" key="1">
    <source>
        <dbReference type="SAM" id="Phobius"/>
    </source>
</evidence>
<feature type="transmembrane region" description="Helical" evidence="1">
    <location>
        <begin position="255"/>
        <end position="274"/>
    </location>
</feature>
<dbReference type="SUPFAM" id="SSF52343">
    <property type="entry name" value="Ferredoxin reductase-like, C-terminal NADP-linked domain"/>
    <property type="match status" value="1"/>
</dbReference>
<reference evidence="2 3" key="1">
    <citation type="submission" date="2013-03" db="EMBL/GenBank/DDBJ databases">
        <title>The Genome Sequence of Phialophora europaea CBS 101466.</title>
        <authorList>
            <consortium name="The Broad Institute Genomics Platform"/>
            <person name="Cuomo C."/>
            <person name="de Hoog S."/>
            <person name="Gorbushina A."/>
            <person name="Walker B."/>
            <person name="Young S.K."/>
            <person name="Zeng Q."/>
            <person name="Gargeya S."/>
            <person name="Fitzgerald M."/>
            <person name="Haas B."/>
            <person name="Abouelleil A."/>
            <person name="Allen A.W."/>
            <person name="Alvarado L."/>
            <person name="Arachchi H.M."/>
            <person name="Berlin A.M."/>
            <person name="Chapman S.B."/>
            <person name="Gainer-Dewar J."/>
            <person name="Goldberg J."/>
            <person name="Griggs A."/>
            <person name="Gujja S."/>
            <person name="Hansen M."/>
            <person name="Howarth C."/>
            <person name="Imamovic A."/>
            <person name="Ireland A."/>
            <person name="Larimer J."/>
            <person name="McCowan C."/>
            <person name="Murphy C."/>
            <person name="Pearson M."/>
            <person name="Poon T.W."/>
            <person name="Priest M."/>
            <person name="Roberts A."/>
            <person name="Saif S."/>
            <person name="Shea T."/>
            <person name="Sisk P."/>
            <person name="Sykes S."/>
            <person name="Wortman J."/>
            <person name="Nusbaum C."/>
            <person name="Birren B."/>
        </authorList>
    </citation>
    <scope>NUCLEOTIDE SEQUENCE [LARGE SCALE GENOMIC DNA]</scope>
    <source>
        <strain evidence="2 3">CBS 101466</strain>
    </source>
</reference>
<feature type="transmembrane region" description="Helical" evidence="1">
    <location>
        <begin position="101"/>
        <end position="123"/>
    </location>
</feature>
<accession>W2RR30</accession>